<dbReference type="OrthoDB" id="3359487at2759"/>
<feature type="non-terminal residue" evidence="1">
    <location>
        <position position="1"/>
    </location>
</feature>
<gene>
    <name evidence="1" type="ORF">CY34DRAFT_102007</name>
</gene>
<keyword evidence="2" id="KW-1185">Reference proteome</keyword>
<dbReference type="InParanoid" id="A0A0C9Z474"/>
<dbReference type="Proteomes" id="UP000054485">
    <property type="component" value="Unassembled WGS sequence"/>
</dbReference>
<reference evidence="1 2" key="1">
    <citation type="submission" date="2014-04" db="EMBL/GenBank/DDBJ databases">
        <authorList>
            <consortium name="DOE Joint Genome Institute"/>
            <person name="Kuo A."/>
            <person name="Ruytinx J."/>
            <person name="Rineau F."/>
            <person name="Colpaert J."/>
            <person name="Kohler A."/>
            <person name="Nagy L.G."/>
            <person name="Floudas D."/>
            <person name="Copeland A."/>
            <person name="Barry K.W."/>
            <person name="Cichocki N."/>
            <person name="Veneault-Fourrey C."/>
            <person name="LaButti K."/>
            <person name="Lindquist E.A."/>
            <person name="Lipzen A."/>
            <person name="Lundell T."/>
            <person name="Morin E."/>
            <person name="Murat C."/>
            <person name="Sun H."/>
            <person name="Tunlid A."/>
            <person name="Henrissat B."/>
            <person name="Grigoriev I.V."/>
            <person name="Hibbett D.S."/>
            <person name="Martin F."/>
            <person name="Nordberg H.P."/>
            <person name="Cantor M.N."/>
            <person name="Hua S.X."/>
        </authorList>
    </citation>
    <scope>NUCLEOTIDE SEQUENCE [LARGE SCALE GENOMIC DNA]</scope>
    <source>
        <strain evidence="1 2">UH-Slu-Lm8-n1</strain>
    </source>
</reference>
<protein>
    <submittedName>
        <fullName evidence="1">Uncharacterized protein</fullName>
    </submittedName>
</protein>
<dbReference type="EMBL" id="KN836337">
    <property type="protein sequence ID" value="KIK32215.1"/>
    <property type="molecule type" value="Genomic_DNA"/>
</dbReference>
<evidence type="ECO:0000313" key="2">
    <source>
        <dbReference type="Proteomes" id="UP000054485"/>
    </source>
</evidence>
<name>A0A0C9Z474_9AGAM</name>
<accession>A0A0C9Z474</accession>
<organism evidence="1 2">
    <name type="scientific">Suillus luteus UH-Slu-Lm8-n1</name>
    <dbReference type="NCBI Taxonomy" id="930992"/>
    <lineage>
        <taxon>Eukaryota</taxon>
        <taxon>Fungi</taxon>
        <taxon>Dikarya</taxon>
        <taxon>Basidiomycota</taxon>
        <taxon>Agaricomycotina</taxon>
        <taxon>Agaricomycetes</taxon>
        <taxon>Agaricomycetidae</taxon>
        <taxon>Boletales</taxon>
        <taxon>Suillineae</taxon>
        <taxon>Suillaceae</taxon>
        <taxon>Suillus</taxon>
    </lineage>
</organism>
<dbReference type="HOGENOM" id="CLU_2677942_0_0_1"/>
<evidence type="ECO:0000313" key="1">
    <source>
        <dbReference type="EMBL" id="KIK32215.1"/>
    </source>
</evidence>
<reference evidence="2" key="2">
    <citation type="submission" date="2015-01" db="EMBL/GenBank/DDBJ databases">
        <title>Evolutionary Origins and Diversification of the Mycorrhizal Mutualists.</title>
        <authorList>
            <consortium name="DOE Joint Genome Institute"/>
            <consortium name="Mycorrhizal Genomics Consortium"/>
            <person name="Kohler A."/>
            <person name="Kuo A."/>
            <person name="Nagy L.G."/>
            <person name="Floudas D."/>
            <person name="Copeland A."/>
            <person name="Barry K.W."/>
            <person name="Cichocki N."/>
            <person name="Veneault-Fourrey C."/>
            <person name="LaButti K."/>
            <person name="Lindquist E.A."/>
            <person name="Lipzen A."/>
            <person name="Lundell T."/>
            <person name="Morin E."/>
            <person name="Murat C."/>
            <person name="Riley R."/>
            <person name="Ohm R."/>
            <person name="Sun H."/>
            <person name="Tunlid A."/>
            <person name="Henrissat B."/>
            <person name="Grigoriev I.V."/>
            <person name="Hibbett D.S."/>
            <person name="Martin F."/>
        </authorList>
    </citation>
    <scope>NUCLEOTIDE SEQUENCE [LARGE SCALE GENOMIC DNA]</scope>
    <source>
        <strain evidence="2">UH-Slu-Lm8-n1</strain>
    </source>
</reference>
<dbReference type="AlphaFoldDB" id="A0A0C9Z474"/>
<sequence>VLHPHHKLSYFKSAGWEDAWIKTVEDLVHKEFERSYLNMEIRDDTDVEASVPATPAIDLSCSVYFLFLVNSYYCD</sequence>
<proteinExistence type="predicted"/>